<evidence type="ECO:0008006" key="2">
    <source>
        <dbReference type="Google" id="ProtNLM"/>
    </source>
</evidence>
<dbReference type="EMBL" id="VSSQ01009195">
    <property type="protein sequence ID" value="MPM40962.1"/>
    <property type="molecule type" value="Genomic_DNA"/>
</dbReference>
<reference evidence="1" key="1">
    <citation type="submission" date="2019-08" db="EMBL/GenBank/DDBJ databases">
        <authorList>
            <person name="Kucharzyk K."/>
            <person name="Murdoch R.W."/>
            <person name="Higgins S."/>
            <person name="Loffler F."/>
        </authorList>
    </citation>
    <scope>NUCLEOTIDE SEQUENCE</scope>
</reference>
<name>A0A644ZJB7_9ZZZZ</name>
<sequence length="193" mass="21607">MMYKLKRLSVILFLTTGLFFSAYAQKTSIKTNIPYWFTASPNLGVEFALGENLSFEFSGGFNPFKFGDNKQMKHWIVWPELRYWLDQAFDGHFFGIHGVGGQYNIGGLDLPSGRFSGVKTGRYQGSAIGLGLSYGYKWILNDRWGIEVTLGGGFARFNYDIYSLGGSGQKTGENTKNYFGPTKGAISFVYLIN</sequence>
<accession>A0A644ZJB7</accession>
<dbReference type="Pfam" id="PF12099">
    <property type="entry name" value="DUF3575"/>
    <property type="match status" value="1"/>
</dbReference>
<gene>
    <name evidence="1" type="ORF">SDC9_87611</name>
</gene>
<evidence type="ECO:0000313" key="1">
    <source>
        <dbReference type="EMBL" id="MPM40962.1"/>
    </source>
</evidence>
<protein>
    <recommendedName>
        <fullName evidence="2">DUF3575 domain-containing protein</fullName>
    </recommendedName>
</protein>
<proteinExistence type="predicted"/>
<organism evidence="1">
    <name type="scientific">bioreactor metagenome</name>
    <dbReference type="NCBI Taxonomy" id="1076179"/>
    <lineage>
        <taxon>unclassified sequences</taxon>
        <taxon>metagenomes</taxon>
        <taxon>ecological metagenomes</taxon>
    </lineage>
</organism>
<dbReference type="AlphaFoldDB" id="A0A644ZJB7"/>
<dbReference type="InterPro" id="IPR021958">
    <property type="entry name" value="DUF3575"/>
</dbReference>
<comment type="caution">
    <text evidence="1">The sequence shown here is derived from an EMBL/GenBank/DDBJ whole genome shotgun (WGS) entry which is preliminary data.</text>
</comment>